<keyword evidence="8" id="KW-1185">Reference proteome</keyword>
<dbReference type="GO" id="GO:0005975">
    <property type="term" value="P:carbohydrate metabolic process"/>
    <property type="evidence" value="ECO:0007669"/>
    <property type="project" value="InterPro"/>
</dbReference>
<dbReference type="SUPFAM" id="SSF51445">
    <property type="entry name" value="(Trans)glycosidases"/>
    <property type="match status" value="1"/>
</dbReference>
<evidence type="ECO:0000259" key="6">
    <source>
        <dbReference type="Pfam" id="PF00933"/>
    </source>
</evidence>
<dbReference type="STRING" id="1724.GCA_001044175_02422"/>
<dbReference type="EC" id="3.2.1.52" evidence="3"/>
<reference evidence="7 8" key="1">
    <citation type="submission" date="2017-10" db="EMBL/GenBank/DDBJ databases">
        <title>Sequencing the genomes of 1000 actinobacteria strains.</title>
        <authorList>
            <person name="Klenk H.-P."/>
        </authorList>
    </citation>
    <scope>NUCLEOTIDE SEQUENCE [LARGE SCALE GENOMIC DNA]</scope>
    <source>
        <strain evidence="7 8">DSM 20688</strain>
    </source>
</reference>
<dbReference type="RefSeq" id="WP_098388916.1">
    <property type="nucleotide sequence ID" value="NZ_LS483464.1"/>
</dbReference>
<evidence type="ECO:0000256" key="2">
    <source>
        <dbReference type="ARBA" id="ARBA00005336"/>
    </source>
</evidence>
<keyword evidence="5" id="KW-0326">Glycosidase</keyword>
<comment type="caution">
    <text evidence="7">The sequence shown here is derived from an EMBL/GenBank/DDBJ whole genome shotgun (WGS) entry which is preliminary data.</text>
</comment>
<comment type="catalytic activity">
    <reaction evidence="1">
        <text>Hydrolysis of terminal non-reducing N-acetyl-D-hexosamine residues in N-acetyl-beta-D-hexosaminides.</text>
        <dbReference type="EC" id="3.2.1.52"/>
    </reaction>
</comment>
<feature type="domain" description="Glycoside hydrolase family 3 N-terminal" evidence="6">
    <location>
        <begin position="50"/>
        <end position="358"/>
    </location>
</feature>
<dbReference type="InterPro" id="IPR017853">
    <property type="entry name" value="GH"/>
</dbReference>
<dbReference type="OrthoDB" id="9805821at2"/>
<dbReference type="Pfam" id="PF00933">
    <property type="entry name" value="Glyco_hydro_3"/>
    <property type="match status" value="1"/>
</dbReference>
<dbReference type="PANTHER" id="PTHR30480:SF13">
    <property type="entry name" value="BETA-HEXOSAMINIDASE"/>
    <property type="match status" value="1"/>
</dbReference>
<dbReference type="Gene3D" id="3.20.20.300">
    <property type="entry name" value="Glycoside hydrolase, family 3, N-terminal domain"/>
    <property type="match status" value="1"/>
</dbReference>
<evidence type="ECO:0000256" key="5">
    <source>
        <dbReference type="ARBA" id="ARBA00023295"/>
    </source>
</evidence>
<protein>
    <recommendedName>
        <fullName evidence="3">beta-N-acetylhexosaminidase</fullName>
        <ecNumber evidence="3">3.2.1.52</ecNumber>
    </recommendedName>
</protein>
<organism evidence="7 8">
    <name type="scientific">Corynebacterium renale</name>
    <dbReference type="NCBI Taxonomy" id="1724"/>
    <lineage>
        <taxon>Bacteria</taxon>
        <taxon>Bacillati</taxon>
        <taxon>Actinomycetota</taxon>
        <taxon>Actinomycetes</taxon>
        <taxon>Mycobacteriales</taxon>
        <taxon>Corynebacteriaceae</taxon>
        <taxon>Corynebacterium</taxon>
    </lineage>
</organism>
<dbReference type="GO" id="GO:0004563">
    <property type="term" value="F:beta-N-acetylhexosaminidase activity"/>
    <property type="evidence" value="ECO:0007669"/>
    <property type="project" value="UniProtKB-EC"/>
</dbReference>
<gene>
    <name evidence="7" type="ORF">ATK06_0935</name>
</gene>
<sequence length="364" mass="37207">MGVSGKSVLVQVTVVAALVGGCGSPDRFSTPPAPETTAASQLTDPAELRATLASLLIVGVTDFDSARAALEQGVGGIFIPSWADPALLTEPGRDIAALKEAVGREFDVAIDFEGGRVQRHAEVLGGSPAARTLGDSKTADEVRDAARAVGERLRARGITVDFAPVADVDTAGLDIVGDRAFGNEAAKVGQYAGAFASGLEDAGVDAVMKHFPGHGAASGDTHLGPAVTPPVEQLARLDGAAFAQLLTEHPDVGVMMGHLNVPGLSTGDLPATVDPAVYEYLRSGAYGGPAYTGVVYTDDLSGMAAITDRMSTPQAVLAALKAGADRALWSTGDQVQETVDLLEQAVTSGELPIERVVAARDAGE</sequence>
<evidence type="ECO:0000256" key="1">
    <source>
        <dbReference type="ARBA" id="ARBA00001231"/>
    </source>
</evidence>
<dbReference type="GO" id="GO:0009254">
    <property type="term" value="P:peptidoglycan turnover"/>
    <property type="evidence" value="ECO:0007669"/>
    <property type="project" value="TreeGrafter"/>
</dbReference>
<dbReference type="PANTHER" id="PTHR30480">
    <property type="entry name" value="BETA-HEXOSAMINIDASE-RELATED"/>
    <property type="match status" value="1"/>
</dbReference>
<evidence type="ECO:0000313" key="7">
    <source>
        <dbReference type="EMBL" id="PFG27856.1"/>
    </source>
</evidence>
<dbReference type="InterPro" id="IPR036962">
    <property type="entry name" value="Glyco_hydro_3_N_sf"/>
</dbReference>
<accession>A0A2A9DNB2</accession>
<evidence type="ECO:0000256" key="3">
    <source>
        <dbReference type="ARBA" id="ARBA00012663"/>
    </source>
</evidence>
<dbReference type="EMBL" id="PDJF01000001">
    <property type="protein sequence ID" value="PFG27856.1"/>
    <property type="molecule type" value="Genomic_DNA"/>
</dbReference>
<proteinExistence type="inferred from homology"/>
<dbReference type="InterPro" id="IPR050226">
    <property type="entry name" value="NagZ_Beta-hexosaminidase"/>
</dbReference>
<evidence type="ECO:0000313" key="8">
    <source>
        <dbReference type="Proteomes" id="UP000221653"/>
    </source>
</evidence>
<dbReference type="InterPro" id="IPR001764">
    <property type="entry name" value="Glyco_hydro_3_N"/>
</dbReference>
<keyword evidence="4" id="KW-0378">Hydrolase</keyword>
<dbReference type="Proteomes" id="UP000221653">
    <property type="component" value="Unassembled WGS sequence"/>
</dbReference>
<dbReference type="AlphaFoldDB" id="A0A2A9DNB2"/>
<dbReference type="PROSITE" id="PS51257">
    <property type="entry name" value="PROKAR_LIPOPROTEIN"/>
    <property type="match status" value="1"/>
</dbReference>
<comment type="similarity">
    <text evidence="2">Belongs to the glycosyl hydrolase 3 family.</text>
</comment>
<evidence type="ECO:0000256" key="4">
    <source>
        <dbReference type="ARBA" id="ARBA00022801"/>
    </source>
</evidence>
<name>A0A2A9DNB2_9CORY</name>